<evidence type="ECO:0000256" key="4">
    <source>
        <dbReference type="SAM" id="Phobius"/>
    </source>
</evidence>
<keyword evidence="2" id="KW-0040">ANK repeat</keyword>
<accession>A0A219ANK0</accession>
<dbReference type="Pfam" id="PF23397">
    <property type="entry name" value="DUF7104"/>
    <property type="match status" value="12"/>
</dbReference>
<dbReference type="SUPFAM" id="SSF53474">
    <property type="entry name" value="alpha/beta-Hydrolases"/>
    <property type="match status" value="1"/>
</dbReference>
<dbReference type="KEGG" id="pchm:VFPPC_18368"/>
<dbReference type="Proteomes" id="UP000078397">
    <property type="component" value="Unassembled WGS sequence"/>
</dbReference>
<dbReference type="PANTHER" id="PTHR10039:SF14">
    <property type="entry name" value="NACHT DOMAIN-CONTAINING PROTEIN"/>
    <property type="match status" value="1"/>
</dbReference>
<dbReference type="OrthoDB" id="5086500at2759"/>
<dbReference type="PROSITE" id="PS51257">
    <property type="entry name" value="PROKAR_LIPOPROTEIN"/>
    <property type="match status" value="1"/>
</dbReference>
<reference evidence="6 7" key="1">
    <citation type="journal article" date="2016" name="PLoS Pathog.">
        <title>Biosynthesis of antibiotic leucinostatins in bio-control fungus Purpureocillium lilacinum and their inhibition on phytophthora revealed by genome mining.</title>
        <authorList>
            <person name="Wang G."/>
            <person name="Liu Z."/>
            <person name="Lin R."/>
            <person name="Li E."/>
            <person name="Mao Z."/>
            <person name="Ling J."/>
            <person name="Yang Y."/>
            <person name="Yin W.B."/>
            <person name="Xie B."/>
        </authorList>
    </citation>
    <scope>NUCLEOTIDE SEQUENCE [LARGE SCALE GENOMIC DNA]</scope>
    <source>
        <strain evidence="6">170</strain>
    </source>
</reference>
<dbReference type="RefSeq" id="XP_022284942.1">
    <property type="nucleotide sequence ID" value="XM_022429989.1"/>
</dbReference>
<dbReference type="InterPro" id="IPR027417">
    <property type="entry name" value="P-loop_NTPase"/>
</dbReference>
<evidence type="ECO:0000256" key="1">
    <source>
        <dbReference type="ARBA" id="ARBA00022737"/>
    </source>
</evidence>
<keyword evidence="4" id="KW-0472">Membrane</keyword>
<feature type="region of interest" description="Disordered" evidence="3">
    <location>
        <begin position="31"/>
        <end position="57"/>
    </location>
</feature>
<dbReference type="InterPro" id="IPR002110">
    <property type="entry name" value="Ankyrin_rpt"/>
</dbReference>
<dbReference type="Pfam" id="PF24883">
    <property type="entry name" value="NPHP3_N"/>
    <property type="match status" value="1"/>
</dbReference>
<dbReference type="Gene3D" id="1.20.5.340">
    <property type="match status" value="5"/>
</dbReference>
<keyword evidence="4" id="KW-1133">Transmembrane helix</keyword>
<dbReference type="InterPro" id="IPR055530">
    <property type="entry name" value="DUF7104"/>
</dbReference>
<dbReference type="PROSITE" id="PS50088">
    <property type="entry name" value="ANK_REPEAT"/>
    <property type="match status" value="1"/>
</dbReference>
<evidence type="ECO:0000313" key="7">
    <source>
        <dbReference type="Proteomes" id="UP000078397"/>
    </source>
</evidence>
<evidence type="ECO:0000256" key="3">
    <source>
        <dbReference type="SAM" id="MobiDB-lite"/>
    </source>
</evidence>
<dbReference type="InterPro" id="IPR054471">
    <property type="entry name" value="GPIID_WHD"/>
</dbReference>
<dbReference type="EMBL" id="LSBJ02000016">
    <property type="protein sequence ID" value="OWT42418.1"/>
    <property type="molecule type" value="Genomic_DNA"/>
</dbReference>
<gene>
    <name evidence="6" type="ORF">VFPPC_18368</name>
</gene>
<dbReference type="Pfam" id="PF22939">
    <property type="entry name" value="WHD_GPIID"/>
    <property type="match status" value="1"/>
</dbReference>
<dbReference type="InterPro" id="IPR000073">
    <property type="entry name" value="AB_hydrolase_1"/>
</dbReference>
<sequence length="1373" mass="153661">MEWIRAGLITLLAGVASIACLWFLGRNNHRSKSGPQPQAVQEHPTDESPPEKKENRVRQRLTILYPEQTENGNDDAEVDIVAVHGLGSDVDWSWTYKDGERQINWLRDPNMLPAKVPKSRIIVYSYESRWHADAPKTRLQLCGEELVHSVHSFRHSVPNRPLVFVGHSLGGNVILQALLYANEDDKYACLPKATVGLVFLGTPFRGSKWQPFLNALAQLMGPAGSHRGITRELGFDEPELRDKLHRFCKLRNKLSTSVSCFSELRETNYGRRFGIAGVAKVIVVDEASACIPGLDRYALDKDHLKINKFQGPTDPSFERVSGVISEMCRGAKDIVRRRHERRTIITDNSVALRQKPEAGACLGDLFVTDPLEDKKVLKRKKGDRAHGTCEWILGTEDLTAWLRSSHTKFSESQTTHVLWLHGNPGTGKSTLAIFLTDALSTDFSATDANTLAYFFCDSAFDTRKTATSIIRGLLLQLVQQHPQLLNYVLPKYNERKTKLFDSFDALWTIFMAAAADQDTGKKYCIIDALDECDLESQKTLLQQLRETFQRPDAPPNVRILVTSRPYPEIREYLDVFANKDLAAFPEAKQDIGICIEERVTELGKRKKYTDKVKRQVSDILRDKAEGTFLWVGIACNELEDVPSKNAVAHLERIPRGLHSIYERLLDTALEREGAKDVIRLILGFVAVSLRPLSLLELSEACQLHPDEEDTETRIQFMRECIESCHLIVVIQDEKVLLLHQSVKDYLITASEKACFSEFEAHAQLAYRCVDHLIGQFHNRKQGHSHLSKYAALKWPNHARMAQSRFEVRASEAEFFEIDSPCREHWLTSFPLGTLMRRPGQFSILHVAAAWGIPSIAEYASRSYDQPHKLIRVADASGATPLESAALSGYPSLVRLLLDMGAEVTARVTEAAVRSYQNSRGVITLLLDQRGGEVIITEEVVKAAAERGEEVMALLLERRGDEITITDEVVKAAAGNWFNGEEMMALLLQRRGDEITITDEVVKAVAGNHNGKEVMALLLDRRGDEVNVTDEVVKAAASNEENGKEVMELLLDRRGDEITVTEEVGMITITEEVVKAAAAYNGKELMTLLLERRGDEVTITEEVVKAAAGNRRNGKEVMALLLDPRGDEVTITDEVVCIIAKSFDEKVMSLLLDRRGDDIIITNEVVKAAAGNYYGKDVMGLLLERRGDKITITNDVVKVAAGNFYGEEVMALLLDRRGDEITITDEVSKAAASNEDNGKEVMALLLDRCGGEITITHEVQLAAATCGQEGVLMLLSQKGFSSVRDEWRCIAQFYNAAKAGDVSRVEQLLHSGTKPDTRNIRGKHLYGLRLQRDGKQSLKFWREGQTSTSTRGRLTGNRPYSGRLAWEKRELSPF</sequence>
<evidence type="ECO:0000256" key="2">
    <source>
        <dbReference type="PROSITE-ProRule" id="PRU00023"/>
    </source>
</evidence>
<dbReference type="GeneID" id="28853692"/>
<feature type="repeat" description="ANK" evidence="2">
    <location>
        <begin position="876"/>
        <end position="908"/>
    </location>
</feature>
<keyword evidence="7" id="KW-1185">Reference proteome</keyword>
<dbReference type="Pfam" id="PF12697">
    <property type="entry name" value="Abhydrolase_6"/>
    <property type="match status" value="1"/>
</dbReference>
<protein>
    <submittedName>
        <fullName evidence="6">Pfs, NACHT, and Ankyrin domain protein</fullName>
    </submittedName>
</protein>
<dbReference type="PROSITE" id="PS50297">
    <property type="entry name" value="ANK_REP_REGION"/>
    <property type="match status" value="1"/>
</dbReference>
<keyword evidence="4" id="KW-0812">Transmembrane</keyword>
<evidence type="ECO:0000259" key="5">
    <source>
        <dbReference type="PROSITE" id="PS50837"/>
    </source>
</evidence>
<proteinExistence type="predicted"/>
<keyword evidence="1" id="KW-0677">Repeat</keyword>
<dbReference type="InterPro" id="IPR056884">
    <property type="entry name" value="NPHP3-like_N"/>
</dbReference>
<comment type="caution">
    <text evidence="6">The sequence shown here is derived from an EMBL/GenBank/DDBJ whole genome shotgun (WGS) entry which is preliminary data.</text>
</comment>
<dbReference type="InterPro" id="IPR036770">
    <property type="entry name" value="Ankyrin_rpt-contain_sf"/>
</dbReference>
<dbReference type="PROSITE" id="PS50837">
    <property type="entry name" value="NACHT"/>
    <property type="match status" value="1"/>
</dbReference>
<dbReference type="Gene3D" id="1.25.40.20">
    <property type="entry name" value="Ankyrin repeat-containing domain"/>
    <property type="match status" value="1"/>
</dbReference>
<dbReference type="SUPFAM" id="SSF48403">
    <property type="entry name" value="Ankyrin repeat"/>
    <property type="match status" value="1"/>
</dbReference>
<name>A0A219ANK0_METCM</name>
<dbReference type="PANTHER" id="PTHR10039">
    <property type="entry name" value="AMELOGENIN"/>
    <property type="match status" value="1"/>
</dbReference>
<dbReference type="InterPro" id="IPR007111">
    <property type="entry name" value="NACHT_NTPase"/>
</dbReference>
<dbReference type="SUPFAM" id="SSF52540">
    <property type="entry name" value="P-loop containing nucleoside triphosphate hydrolases"/>
    <property type="match status" value="1"/>
</dbReference>
<feature type="domain" description="NACHT" evidence="5">
    <location>
        <begin position="416"/>
        <end position="565"/>
    </location>
</feature>
<dbReference type="Gene3D" id="3.40.50.300">
    <property type="entry name" value="P-loop containing nucleotide triphosphate hydrolases"/>
    <property type="match status" value="1"/>
</dbReference>
<organism evidence="6 7">
    <name type="scientific">Pochonia chlamydosporia 170</name>
    <dbReference type="NCBI Taxonomy" id="1380566"/>
    <lineage>
        <taxon>Eukaryota</taxon>
        <taxon>Fungi</taxon>
        <taxon>Dikarya</taxon>
        <taxon>Ascomycota</taxon>
        <taxon>Pezizomycotina</taxon>
        <taxon>Sordariomycetes</taxon>
        <taxon>Hypocreomycetidae</taxon>
        <taxon>Hypocreales</taxon>
        <taxon>Clavicipitaceae</taxon>
        <taxon>Pochonia</taxon>
    </lineage>
</organism>
<dbReference type="Gene3D" id="3.40.50.1820">
    <property type="entry name" value="alpha/beta hydrolase"/>
    <property type="match status" value="1"/>
</dbReference>
<feature type="compositionally biased region" description="Basic and acidic residues" evidence="3">
    <location>
        <begin position="43"/>
        <end position="57"/>
    </location>
</feature>
<evidence type="ECO:0000313" key="6">
    <source>
        <dbReference type="EMBL" id="OWT42418.1"/>
    </source>
</evidence>
<dbReference type="InterPro" id="IPR029058">
    <property type="entry name" value="AB_hydrolase_fold"/>
</dbReference>
<feature type="transmembrane region" description="Helical" evidence="4">
    <location>
        <begin position="6"/>
        <end position="24"/>
    </location>
</feature>
<dbReference type="Pfam" id="PF00023">
    <property type="entry name" value="Ank"/>
    <property type="match status" value="1"/>
</dbReference>